<accession>A0A9D1J8A3</accession>
<dbReference type="EMBL" id="DVHL01000017">
    <property type="protein sequence ID" value="HIR65677.1"/>
    <property type="molecule type" value="Genomic_DNA"/>
</dbReference>
<reference evidence="2" key="1">
    <citation type="submission" date="2020-10" db="EMBL/GenBank/DDBJ databases">
        <authorList>
            <person name="Gilroy R."/>
        </authorList>
    </citation>
    <scope>NUCLEOTIDE SEQUENCE</scope>
    <source>
        <strain evidence="2">CHK121-14286</strain>
    </source>
</reference>
<evidence type="ECO:0000313" key="3">
    <source>
        <dbReference type="Proteomes" id="UP000824200"/>
    </source>
</evidence>
<feature type="transmembrane region" description="Helical" evidence="1">
    <location>
        <begin position="12"/>
        <end position="35"/>
    </location>
</feature>
<proteinExistence type="predicted"/>
<keyword evidence="1" id="KW-0812">Transmembrane</keyword>
<name>A0A9D1J8A3_9BACT</name>
<protein>
    <submittedName>
        <fullName evidence="2">Uncharacterized protein</fullName>
    </submittedName>
</protein>
<feature type="transmembrane region" description="Helical" evidence="1">
    <location>
        <begin position="41"/>
        <end position="64"/>
    </location>
</feature>
<comment type="caution">
    <text evidence="2">The sequence shown here is derived from an EMBL/GenBank/DDBJ whole genome shotgun (WGS) entry which is preliminary data.</text>
</comment>
<evidence type="ECO:0000256" key="1">
    <source>
        <dbReference type="SAM" id="Phobius"/>
    </source>
</evidence>
<keyword evidence="1" id="KW-0472">Membrane</keyword>
<sequence>MAKAKNDYFGLGYILSLILCIIPVTNLVCSVITRIMEGKILAAILRIVLGWNIIWIADIISMIFRRRIIRVINL</sequence>
<dbReference type="AlphaFoldDB" id="A0A9D1J8A3"/>
<organism evidence="2 3">
    <name type="scientific">Candidatus Fimimonas gallinarum</name>
    <dbReference type="NCBI Taxonomy" id="2840821"/>
    <lineage>
        <taxon>Bacteria</taxon>
        <taxon>Pseudomonadati</taxon>
        <taxon>Myxococcota</taxon>
        <taxon>Myxococcia</taxon>
        <taxon>Myxococcales</taxon>
        <taxon>Cystobacterineae</taxon>
        <taxon>Myxococcaceae</taxon>
        <taxon>Myxococcaceae incertae sedis</taxon>
        <taxon>Candidatus Fimimonas</taxon>
    </lineage>
</organism>
<keyword evidence="1" id="KW-1133">Transmembrane helix</keyword>
<reference evidence="2" key="2">
    <citation type="journal article" date="2021" name="PeerJ">
        <title>Extensive microbial diversity within the chicken gut microbiome revealed by metagenomics and culture.</title>
        <authorList>
            <person name="Gilroy R."/>
            <person name="Ravi A."/>
            <person name="Getino M."/>
            <person name="Pursley I."/>
            <person name="Horton D.L."/>
            <person name="Alikhan N.F."/>
            <person name="Baker D."/>
            <person name="Gharbi K."/>
            <person name="Hall N."/>
            <person name="Watson M."/>
            <person name="Adriaenssens E.M."/>
            <person name="Foster-Nyarko E."/>
            <person name="Jarju S."/>
            <person name="Secka A."/>
            <person name="Antonio M."/>
            <person name="Oren A."/>
            <person name="Chaudhuri R.R."/>
            <person name="La Ragione R."/>
            <person name="Hildebrand F."/>
            <person name="Pallen M.J."/>
        </authorList>
    </citation>
    <scope>NUCLEOTIDE SEQUENCE</scope>
    <source>
        <strain evidence="2">CHK121-14286</strain>
    </source>
</reference>
<gene>
    <name evidence="2" type="ORF">IAC95_02150</name>
</gene>
<dbReference type="Proteomes" id="UP000824200">
    <property type="component" value="Unassembled WGS sequence"/>
</dbReference>
<evidence type="ECO:0000313" key="2">
    <source>
        <dbReference type="EMBL" id="HIR65677.1"/>
    </source>
</evidence>